<proteinExistence type="predicted"/>
<dbReference type="KEGG" id="elux:BTN50_1754"/>
<reference evidence="2" key="1">
    <citation type="submission" date="2017-04" db="EMBL/GenBank/DDBJ databases">
        <title>Genome evolution of the luminous symbionts of deep sea anglerfish.</title>
        <authorList>
            <person name="Hendry T.A."/>
        </authorList>
    </citation>
    <scope>NUCLEOTIDE SEQUENCE [LARGE SCALE GENOMIC DNA]</scope>
    <source>
        <plasmid evidence="2">pcc2</plasmid>
    </source>
</reference>
<dbReference type="AlphaFoldDB" id="A0A291BB04"/>
<organism evidence="1 2">
    <name type="scientific">Candidatus Enterovibrio altilux</name>
    <dbReference type="NCBI Taxonomy" id="1927128"/>
    <lineage>
        <taxon>Bacteria</taxon>
        <taxon>Pseudomonadati</taxon>
        <taxon>Pseudomonadota</taxon>
        <taxon>Gammaproteobacteria</taxon>
        <taxon>Vibrionales</taxon>
        <taxon>Vibrionaceae</taxon>
        <taxon>Enterovibrio</taxon>
    </lineage>
</organism>
<gene>
    <name evidence="1" type="ORF">BTN50_1754</name>
</gene>
<evidence type="ECO:0000313" key="2">
    <source>
        <dbReference type="Proteomes" id="UP000218160"/>
    </source>
</evidence>
<accession>A0A291BB04</accession>
<keyword evidence="2" id="KW-1185">Reference proteome</keyword>
<dbReference type="Proteomes" id="UP000218160">
    <property type="component" value="Plasmid pCC2"/>
</dbReference>
<dbReference type="EMBL" id="CP020662">
    <property type="protein sequence ID" value="ATF10186.1"/>
    <property type="molecule type" value="Genomic_DNA"/>
</dbReference>
<sequence length="47" mass="5274">MCNHDTDWDLNAAFNIRYEGILKLKATGQVVIACGGVRNSRQERLPV</sequence>
<name>A0A291BB04_9GAMM</name>
<geneLocation type="plasmid" evidence="2">
    <name>pcc2</name>
</geneLocation>
<dbReference type="RefSeq" id="WP_161492994.1">
    <property type="nucleotide sequence ID" value="NZ_CP020662.1"/>
</dbReference>
<keyword evidence="1" id="KW-0614">Plasmid</keyword>
<evidence type="ECO:0000313" key="1">
    <source>
        <dbReference type="EMBL" id="ATF10186.1"/>
    </source>
</evidence>
<protein>
    <submittedName>
        <fullName evidence="1">Uncharacterized protein</fullName>
    </submittedName>
</protein>